<dbReference type="InterPro" id="IPR036390">
    <property type="entry name" value="WH_DNA-bd_sf"/>
</dbReference>
<dbReference type="Gene3D" id="1.10.10.10">
    <property type="entry name" value="Winged helix-like DNA-binding domain superfamily/Winged helix DNA-binding domain"/>
    <property type="match status" value="1"/>
</dbReference>
<dbReference type="PANTHER" id="PTHR43712:SF2">
    <property type="entry name" value="O-METHYLTRANSFERASE CICE"/>
    <property type="match status" value="1"/>
</dbReference>
<dbReference type="GO" id="GO:0008168">
    <property type="term" value="F:methyltransferase activity"/>
    <property type="evidence" value="ECO:0007669"/>
    <property type="project" value="UniProtKB-KW"/>
</dbReference>
<keyword evidence="2" id="KW-0808">Transferase</keyword>
<dbReference type="AlphaFoldDB" id="A0A9P7JBP8"/>
<dbReference type="GeneID" id="64636452"/>
<dbReference type="RefSeq" id="XP_041191421.1">
    <property type="nucleotide sequence ID" value="XM_041342436.1"/>
</dbReference>
<dbReference type="Gene3D" id="3.40.50.150">
    <property type="entry name" value="Vaccinia Virus protein VP39"/>
    <property type="match status" value="2"/>
</dbReference>
<accession>A0A9P7JBP8</accession>
<dbReference type="InterPro" id="IPR029063">
    <property type="entry name" value="SAM-dependent_MTases_sf"/>
</dbReference>
<dbReference type="OrthoDB" id="2410195at2759"/>
<evidence type="ECO:0000256" key="2">
    <source>
        <dbReference type="ARBA" id="ARBA00022679"/>
    </source>
</evidence>
<proteinExistence type="predicted"/>
<dbReference type="SUPFAM" id="SSF46785">
    <property type="entry name" value="Winged helix' DNA-binding domain"/>
    <property type="match status" value="1"/>
</dbReference>
<evidence type="ECO:0000256" key="1">
    <source>
        <dbReference type="ARBA" id="ARBA00022603"/>
    </source>
</evidence>
<evidence type="ECO:0000313" key="4">
    <source>
        <dbReference type="EMBL" id="KAG1813660.1"/>
    </source>
</evidence>
<keyword evidence="1" id="KW-0489">Methyltransferase</keyword>
<evidence type="ECO:0000256" key="3">
    <source>
        <dbReference type="ARBA" id="ARBA00022691"/>
    </source>
</evidence>
<organism evidence="4 5">
    <name type="scientific">Suillus subaureus</name>
    <dbReference type="NCBI Taxonomy" id="48587"/>
    <lineage>
        <taxon>Eukaryota</taxon>
        <taxon>Fungi</taxon>
        <taxon>Dikarya</taxon>
        <taxon>Basidiomycota</taxon>
        <taxon>Agaricomycotina</taxon>
        <taxon>Agaricomycetes</taxon>
        <taxon>Agaricomycetidae</taxon>
        <taxon>Boletales</taxon>
        <taxon>Suillineae</taxon>
        <taxon>Suillaceae</taxon>
        <taxon>Suillus</taxon>
    </lineage>
</organism>
<dbReference type="Proteomes" id="UP000807769">
    <property type="component" value="Unassembled WGS sequence"/>
</dbReference>
<reference evidence="4" key="1">
    <citation type="journal article" date="2020" name="New Phytol.">
        <title>Comparative genomics reveals dynamic genome evolution in host specialist ectomycorrhizal fungi.</title>
        <authorList>
            <person name="Lofgren L.A."/>
            <person name="Nguyen N.H."/>
            <person name="Vilgalys R."/>
            <person name="Ruytinx J."/>
            <person name="Liao H.L."/>
            <person name="Branco S."/>
            <person name="Kuo A."/>
            <person name="LaButti K."/>
            <person name="Lipzen A."/>
            <person name="Andreopoulos W."/>
            <person name="Pangilinan J."/>
            <person name="Riley R."/>
            <person name="Hundley H."/>
            <person name="Na H."/>
            <person name="Barry K."/>
            <person name="Grigoriev I.V."/>
            <person name="Stajich J.E."/>
            <person name="Kennedy P.G."/>
        </authorList>
    </citation>
    <scope>NUCLEOTIDE SEQUENCE</scope>
    <source>
        <strain evidence="4">MN1</strain>
    </source>
</reference>
<gene>
    <name evidence="4" type="ORF">BJ212DRAFT_1588637</name>
</gene>
<dbReference type="SUPFAM" id="SSF53335">
    <property type="entry name" value="S-adenosyl-L-methionine-dependent methyltransferases"/>
    <property type="match status" value="1"/>
</dbReference>
<sequence>MTDFDEPEAKLEALLSLGYHQLLYTFAFKKAMRLLEGISLEARVADVLDQHLEGLSVDKLAEAVNLDEIEIARVLRALTLMGCFKEGRCLKRRPSFLRYYDRLARSREVDNAPRLFGLQKRGMKGNNYEVMRDNEKKCDDFHRAMLGHSVMMGSSAVLHDVGSGIGASSTPLAAMFLHIRITDQDLPEVMLRNIIHMWSDAEAAKILRNICKAMGPNN</sequence>
<dbReference type="InterPro" id="IPR036388">
    <property type="entry name" value="WH-like_DNA-bd_sf"/>
</dbReference>
<evidence type="ECO:0008006" key="6">
    <source>
        <dbReference type="Google" id="ProtNLM"/>
    </source>
</evidence>
<dbReference type="GO" id="GO:0032259">
    <property type="term" value="P:methylation"/>
    <property type="evidence" value="ECO:0007669"/>
    <property type="project" value="UniProtKB-KW"/>
</dbReference>
<evidence type="ECO:0000313" key="5">
    <source>
        <dbReference type="Proteomes" id="UP000807769"/>
    </source>
</evidence>
<dbReference type="EMBL" id="JABBWG010000023">
    <property type="protein sequence ID" value="KAG1813660.1"/>
    <property type="molecule type" value="Genomic_DNA"/>
</dbReference>
<comment type="caution">
    <text evidence="4">The sequence shown here is derived from an EMBL/GenBank/DDBJ whole genome shotgun (WGS) entry which is preliminary data.</text>
</comment>
<keyword evidence="5" id="KW-1185">Reference proteome</keyword>
<name>A0A9P7JBP8_9AGAM</name>
<dbReference type="PANTHER" id="PTHR43712">
    <property type="entry name" value="PUTATIVE (AFU_ORTHOLOGUE AFUA_4G14580)-RELATED"/>
    <property type="match status" value="1"/>
</dbReference>
<keyword evidence="3" id="KW-0949">S-adenosyl-L-methionine</keyword>
<protein>
    <recommendedName>
        <fullName evidence="6">O-methyltransferase domain-containing protein</fullName>
    </recommendedName>
</protein>